<comment type="caution">
    <text evidence="5">The sequence shown here is derived from an EMBL/GenBank/DDBJ whole genome shotgun (WGS) entry which is preliminary data.</text>
</comment>
<dbReference type="EMBL" id="JAXUIC010000009">
    <property type="protein sequence ID" value="KAK4573607.1"/>
    <property type="molecule type" value="Genomic_DNA"/>
</dbReference>
<dbReference type="InterPro" id="IPR002942">
    <property type="entry name" value="S4_RNA-bd"/>
</dbReference>
<dbReference type="AlphaFoldDB" id="A0AAN7EL14"/>
<dbReference type="PROSITE" id="PS50889">
    <property type="entry name" value="S4"/>
    <property type="match status" value="1"/>
</dbReference>
<evidence type="ECO:0000256" key="2">
    <source>
        <dbReference type="ARBA" id="ARBA00029460"/>
    </source>
</evidence>
<dbReference type="InterPro" id="IPR036986">
    <property type="entry name" value="S4_RNA-bd_sf"/>
</dbReference>
<dbReference type="PANTHER" id="PTHR32319">
    <property type="entry name" value="BACTERIAL HEMOLYSIN-LIKE PROTEIN"/>
    <property type="match status" value="1"/>
</dbReference>
<dbReference type="SMART" id="SM00363">
    <property type="entry name" value="S4"/>
    <property type="match status" value="1"/>
</dbReference>
<organism evidence="5 6">
    <name type="scientific">Quercus rubra</name>
    <name type="common">Northern red oak</name>
    <name type="synonym">Quercus borealis</name>
    <dbReference type="NCBI Taxonomy" id="3512"/>
    <lineage>
        <taxon>Eukaryota</taxon>
        <taxon>Viridiplantae</taxon>
        <taxon>Streptophyta</taxon>
        <taxon>Embryophyta</taxon>
        <taxon>Tracheophyta</taxon>
        <taxon>Spermatophyta</taxon>
        <taxon>Magnoliopsida</taxon>
        <taxon>eudicotyledons</taxon>
        <taxon>Gunneridae</taxon>
        <taxon>Pentapetalae</taxon>
        <taxon>rosids</taxon>
        <taxon>fabids</taxon>
        <taxon>Fagales</taxon>
        <taxon>Fagaceae</taxon>
        <taxon>Quercus</taxon>
    </lineage>
</organism>
<dbReference type="Pfam" id="PF01728">
    <property type="entry name" value="FtsJ"/>
    <property type="match status" value="2"/>
</dbReference>
<accession>A0AAN7EL14</accession>
<comment type="similarity">
    <text evidence="2">Belongs to the TlyA family.</text>
</comment>
<dbReference type="InterPro" id="IPR029063">
    <property type="entry name" value="SAM-dependent_MTases_sf"/>
</dbReference>
<dbReference type="Pfam" id="PF01479">
    <property type="entry name" value="S4"/>
    <property type="match status" value="1"/>
</dbReference>
<sequence length="266" mass="29160">MAPQLLKLPTCSISRILHTTPSLSFLSLSKSPKLSVRWVNAQIHSPFRSYAVASSGKLQPPKKKRRLDEICLERFQQYSRTFIQSWILQGKVSVDGKVVNKAGTPVSEKAVVQIMAEIPKYVCRAGYKLEAAIEQLGINVAGKVALDSGLSTGGFTDCLLQYGASFVYGVDVGYGQVMPAVINVMKEEASLVTLVKPQFEARRSQVGSGGIVRDPMVHQEVLEKIIKGVENFGFCSNGWIESPLKGAEGNTEFLVYFSRTAERNAN</sequence>
<dbReference type="PANTHER" id="PTHR32319:SF0">
    <property type="entry name" value="BACTERIAL HEMOLYSIN-LIKE PROTEIN"/>
    <property type="match status" value="1"/>
</dbReference>
<dbReference type="GO" id="GO:0003723">
    <property type="term" value="F:RNA binding"/>
    <property type="evidence" value="ECO:0007669"/>
    <property type="project" value="UniProtKB-KW"/>
</dbReference>
<dbReference type="GO" id="GO:0032259">
    <property type="term" value="P:methylation"/>
    <property type="evidence" value="ECO:0007669"/>
    <property type="project" value="InterPro"/>
</dbReference>
<dbReference type="Gene3D" id="3.40.50.150">
    <property type="entry name" value="Vaccinia Virus protein VP39"/>
    <property type="match status" value="2"/>
</dbReference>
<evidence type="ECO:0000313" key="5">
    <source>
        <dbReference type="EMBL" id="KAK4573607.1"/>
    </source>
</evidence>
<protein>
    <recommendedName>
        <fullName evidence="4">RNA-binding S4 domain-containing protein</fullName>
    </recommendedName>
</protein>
<dbReference type="InterPro" id="IPR002877">
    <property type="entry name" value="RNA_MeTrfase_FtsJ_dom"/>
</dbReference>
<proteinExistence type="inferred from homology"/>
<name>A0AAN7EL14_QUERU</name>
<keyword evidence="6" id="KW-1185">Reference proteome</keyword>
<dbReference type="Gene3D" id="3.10.290.10">
    <property type="entry name" value="RNA-binding S4 domain"/>
    <property type="match status" value="1"/>
</dbReference>
<dbReference type="InterPro" id="IPR047048">
    <property type="entry name" value="TlyA"/>
</dbReference>
<reference evidence="5 6" key="1">
    <citation type="journal article" date="2023" name="G3 (Bethesda)">
        <title>A haplotype-resolved chromosome-scale genome for Quercus rubra L. provides insights into the genetics of adaptive traits for red oak species.</title>
        <authorList>
            <person name="Kapoor B."/>
            <person name="Jenkins J."/>
            <person name="Schmutz J."/>
            <person name="Zhebentyayeva T."/>
            <person name="Kuelheim C."/>
            <person name="Coggeshall M."/>
            <person name="Heim C."/>
            <person name="Lasky J.R."/>
            <person name="Leites L."/>
            <person name="Islam-Faridi N."/>
            <person name="Romero-Severson J."/>
            <person name="DeLeo V.L."/>
            <person name="Lucas S.M."/>
            <person name="Lazic D."/>
            <person name="Gailing O."/>
            <person name="Carlson J."/>
            <person name="Staton M."/>
        </authorList>
    </citation>
    <scope>NUCLEOTIDE SEQUENCE [LARGE SCALE GENOMIC DNA]</scope>
    <source>
        <strain evidence="5">Pseudo-F2</strain>
    </source>
</reference>
<keyword evidence="1 3" id="KW-0694">RNA-binding</keyword>
<dbReference type="Proteomes" id="UP001324115">
    <property type="component" value="Unassembled WGS sequence"/>
</dbReference>
<gene>
    <name evidence="5" type="ORF">RGQ29_031525</name>
</gene>
<evidence type="ECO:0000259" key="4">
    <source>
        <dbReference type="SMART" id="SM00363"/>
    </source>
</evidence>
<feature type="domain" description="RNA-binding S4" evidence="4">
    <location>
        <begin position="65"/>
        <end position="130"/>
    </location>
</feature>
<dbReference type="SUPFAM" id="SSF53335">
    <property type="entry name" value="S-adenosyl-L-methionine-dependent methyltransferases"/>
    <property type="match status" value="1"/>
</dbReference>
<dbReference type="SUPFAM" id="SSF55174">
    <property type="entry name" value="Alpha-L RNA-binding motif"/>
    <property type="match status" value="1"/>
</dbReference>
<evidence type="ECO:0000256" key="3">
    <source>
        <dbReference type="PROSITE-ProRule" id="PRU00182"/>
    </source>
</evidence>
<dbReference type="GO" id="GO:0008168">
    <property type="term" value="F:methyltransferase activity"/>
    <property type="evidence" value="ECO:0007669"/>
    <property type="project" value="InterPro"/>
</dbReference>
<dbReference type="CDD" id="cd00165">
    <property type="entry name" value="S4"/>
    <property type="match status" value="1"/>
</dbReference>
<evidence type="ECO:0000256" key="1">
    <source>
        <dbReference type="ARBA" id="ARBA00022884"/>
    </source>
</evidence>
<evidence type="ECO:0000313" key="6">
    <source>
        <dbReference type="Proteomes" id="UP001324115"/>
    </source>
</evidence>